<dbReference type="EC" id="2.7.7.38" evidence="5"/>
<keyword evidence="3 5" id="KW-0548">Nucleotidyltransferase</keyword>
<dbReference type="InterPro" id="IPR004528">
    <property type="entry name" value="KdsB"/>
</dbReference>
<dbReference type="UniPathway" id="UPA00358">
    <property type="reaction ID" value="UER00476"/>
</dbReference>
<dbReference type="Proteomes" id="UP000319627">
    <property type="component" value="Unassembled WGS sequence"/>
</dbReference>
<dbReference type="CDD" id="cd02517">
    <property type="entry name" value="CMP-KDO-Synthetase"/>
    <property type="match status" value="1"/>
</dbReference>
<evidence type="ECO:0000256" key="1">
    <source>
        <dbReference type="ARBA" id="ARBA00004370"/>
    </source>
</evidence>
<dbReference type="PANTHER" id="PTHR42866:SF2">
    <property type="entry name" value="3-DEOXY-MANNO-OCTULOSONATE CYTIDYLYLTRANSFERASE, MITOCHONDRIAL"/>
    <property type="match status" value="1"/>
</dbReference>
<dbReference type="GO" id="GO:0005829">
    <property type="term" value="C:cytosol"/>
    <property type="evidence" value="ECO:0007669"/>
    <property type="project" value="TreeGrafter"/>
</dbReference>
<comment type="subcellular location">
    <subcellularLocation>
        <location evidence="5">Cytoplasm</location>
    </subcellularLocation>
    <subcellularLocation>
        <location evidence="1">Membrane</location>
    </subcellularLocation>
</comment>
<comment type="caution">
    <text evidence="6">The sequence shown here is derived from an EMBL/GenBank/DDBJ whole genome shotgun (WGS) entry which is preliminary data.</text>
</comment>
<dbReference type="EMBL" id="VLKG01000002">
    <property type="protein sequence ID" value="TWH76498.1"/>
    <property type="molecule type" value="Genomic_DNA"/>
</dbReference>
<comment type="pathway">
    <text evidence="5">Nucleotide-sugar biosynthesis; CMP-3-deoxy-D-manno-octulosonate biosynthesis; CMP-3-deoxy-D-manno-octulosonate from 3-deoxy-D-manno-octulosonate and CTP: step 1/1.</text>
</comment>
<dbReference type="GO" id="GO:0016020">
    <property type="term" value="C:membrane"/>
    <property type="evidence" value="ECO:0007669"/>
    <property type="project" value="UniProtKB-SubCell"/>
</dbReference>
<sequence length="255" mass="27892">MSTPYSVVIPARYASTRLPGKPLLEIAGLPMIQHVWAQARHSSAQQVVIATDDPRIFEVCQGFGAEVLMTRPEHESGTDRLAEVVAQLGLTPERIVVNVQGDEPLIPPAVIDQVAANLAAHPQAAMATLAEPLSTAEALFNPNVVKVISNQQGMALTFSRAPLPWARDAFAQAPNQMPADVPYRRHIGIYAYRVGFLADFVSWGPCALEQTERLEQLRALWHGCLIHVADACTPILAGVDTLEDLERVRRLLEAR</sequence>
<dbReference type="NCBIfam" id="NF003952">
    <property type="entry name" value="PRK05450.1-5"/>
    <property type="match status" value="1"/>
</dbReference>
<evidence type="ECO:0000256" key="5">
    <source>
        <dbReference type="HAMAP-Rule" id="MF_00057"/>
    </source>
</evidence>
<gene>
    <name evidence="5" type="primary">kdsB</name>
    <name evidence="6" type="ORF">LX59_00536</name>
</gene>
<reference evidence="6 7" key="1">
    <citation type="submission" date="2019-07" db="EMBL/GenBank/DDBJ databases">
        <title>Genomic Encyclopedia of Type Strains, Phase I: the one thousand microbial genomes (KMG-I) project.</title>
        <authorList>
            <person name="Kyrpides N."/>
        </authorList>
    </citation>
    <scope>NUCLEOTIDE SEQUENCE [LARGE SCALE GENOMIC DNA]</scope>
    <source>
        <strain evidence="6 7">DSM 375</strain>
    </source>
</reference>
<dbReference type="FunFam" id="3.90.550.10:FF:000011">
    <property type="entry name" value="3-deoxy-manno-octulosonate cytidylyltransferase"/>
    <property type="match status" value="1"/>
</dbReference>
<dbReference type="GO" id="GO:0008690">
    <property type="term" value="F:3-deoxy-manno-octulosonate cytidylyltransferase activity"/>
    <property type="evidence" value="ECO:0007669"/>
    <property type="project" value="UniProtKB-UniRule"/>
</dbReference>
<dbReference type="GO" id="GO:0009103">
    <property type="term" value="P:lipopolysaccharide biosynthetic process"/>
    <property type="evidence" value="ECO:0007669"/>
    <property type="project" value="UniProtKB-UniRule"/>
</dbReference>
<dbReference type="InterPro" id="IPR003329">
    <property type="entry name" value="Cytidylyl_trans"/>
</dbReference>
<dbReference type="PANTHER" id="PTHR42866">
    <property type="entry name" value="3-DEOXY-MANNO-OCTULOSONATE CYTIDYLYLTRANSFERASE"/>
    <property type="match status" value="1"/>
</dbReference>
<evidence type="ECO:0000313" key="7">
    <source>
        <dbReference type="Proteomes" id="UP000319627"/>
    </source>
</evidence>
<dbReference type="Gene3D" id="3.90.550.10">
    <property type="entry name" value="Spore Coat Polysaccharide Biosynthesis Protein SpsA, Chain A"/>
    <property type="match status" value="1"/>
</dbReference>
<name>A0A562IZW8_9GAMM</name>
<proteinExistence type="inferred from homology"/>
<keyword evidence="5" id="KW-0963">Cytoplasm</keyword>
<keyword evidence="7" id="KW-1185">Reference proteome</keyword>
<evidence type="ECO:0000256" key="2">
    <source>
        <dbReference type="ARBA" id="ARBA00022679"/>
    </source>
</evidence>
<dbReference type="NCBIfam" id="NF003950">
    <property type="entry name" value="PRK05450.1-3"/>
    <property type="match status" value="1"/>
</dbReference>
<dbReference type="GO" id="GO:0033468">
    <property type="term" value="P:CMP-keto-3-deoxy-D-manno-octulosonic acid biosynthetic process"/>
    <property type="evidence" value="ECO:0007669"/>
    <property type="project" value="UniProtKB-UniRule"/>
</dbReference>
<dbReference type="RefSeq" id="WP_144570298.1">
    <property type="nucleotide sequence ID" value="NZ_VLKG01000002.1"/>
</dbReference>
<comment type="catalytic activity">
    <reaction evidence="5">
        <text>3-deoxy-alpha-D-manno-oct-2-ulosonate + CTP = CMP-3-deoxy-beta-D-manno-octulosonate + diphosphate</text>
        <dbReference type="Rhea" id="RHEA:23448"/>
        <dbReference type="ChEBI" id="CHEBI:33019"/>
        <dbReference type="ChEBI" id="CHEBI:37563"/>
        <dbReference type="ChEBI" id="CHEBI:85986"/>
        <dbReference type="ChEBI" id="CHEBI:85987"/>
        <dbReference type="EC" id="2.7.7.38"/>
    </reaction>
</comment>
<keyword evidence="4 5" id="KW-0448">Lipopolysaccharide biosynthesis</keyword>
<accession>A0A562IZW8</accession>
<organism evidence="6 7">
    <name type="scientific">Azomonas agilis</name>
    <dbReference type="NCBI Taxonomy" id="116849"/>
    <lineage>
        <taxon>Bacteria</taxon>
        <taxon>Pseudomonadati</taxon>
        <taxon>Pseudomonadota</taxon>
        <taxon>Gammaproteobacteria</taxon>
        <taxon>Pseudomonadales</taxon>
        <taxon>Pseudomonadaceae</taxon>
        <taxon>Azomonas</taxon>
    </lineage>
</organism>
<keyword evidence="2 5" id="KW-0808">Transferase</keyword>
<dbReference type="SUPFAM" id="SSF53448">
    <property type="entry name" value="Nucleotide-diphospho-sugar transferases"/>
    <property type="match status" value="1"/>
</dbReference>
<comment type="similarity">
    <text evidence="5">Belongs to the KdsB family.</text>
</comment>
<dbReference type="OrthoDB" id="9815559at2"/>
<dbReference type="AlphaFoldDB" id="A0A562IZW8"/>
<evidence type="ECO:0000313" key="6">
    <source>
        <dbReference type="EMBL" id="TWH76498.1"/>
    </source>
</evidence>
<evidence type="ECO:0000256" key="3">
    <source>
        <dbReference type="ARBA" id="ARBA00022695"/>
    </source>
</evidence>
<evidence type="ECO:0000256" key="4">
    <source>
        <dbReference type="ARBA" id="ARBA00022985"/>
    </source>
</evidence>
<dbReference type="NCBIfam" id="NF009905">
    <property type="entry name" value="PRK13368.1"/>
    <property type="match status" value="1"/>
</dbReference>
<protein>
    <recommendedName>
        <fullName evidence="5">3-deoxy-manno-octulosonate cytidylyltransferase</fullName>
        <ecNumber evidence="5">2.7.7.38</ecNumber>
    </recommendedName>
    <alternativeName>
        <fullName evidence="5">CMP-2-keto-3-deoxyoctulosonic acid synthase</fullName>
        <shortName evidence="5">CKS</shortName>
        <shortName evidence="5">CMP-KDO synthase</shortName>
    </alternativeName>
</protein>
<dbReference type="HAMAP" id="MF_00057">
    <property type="entry name" value="KdsB"/>
    <property type="match status" value="1"/>
</dbReference>
<dbReference type="InterPro" id="IPR029044">
    <property type="entry name" value="Nucleotide-diphossugar_trans"/>
</dbReference>
<comment type="function">
    <text evidence="5">Activates KDO (a required 8-carbon sugar) for incorporation into bacterial lipopolysaccharide in Gram-negative bacteria.</text>
</comment>
<dbReference type="Pfam" id="PF02348">
    <property type="entry name" value="CTP_transf_3"/>
    <property type="match status" value="1"/>
</dbReference>
<dbReference type="NCBIfam" id="TIGR00466">
    <property type="entry name" value="kdsB"/>
    <property type="match status" value="1"/>
</dbReference>